<organism evidence="1 2">
    <name type="scientific">Dentiscutata heterogama</name>
    <dbReference type="NCBI Taxonomy" id="1316150"/>
    <lineage>
        <taxon>Eukaryota</taxon>
        <taxon>Fungi</taxon>
        <taxon>Fungi incertae sedis</taxon>
        <taxon>Mucoromycota</taxon>
        <taxon>Glomeromycotina</taxon>
        <taxon>Glomeromycetes</taxon>
        <taxon>Diversisporales</taxon>
        <taxon>Gigasporaceae</taxon>
        <taxon>Dentiscutata</taxon>
    </lineage>
</organism>
<sequence length="92" mass="10561">SIQREAPKLPQKRNPRNKERINYNLESLSKKSVSINSINNNSNNSRKRNPRNKERINYNIESLSEKSTLPSAPKESFGSGLGLSPYLFEQTR</sequence>
<proteinExistence type="predicted"/>
<dbReference type="EMBL" id="CAJVPU010048966">
    <property type="protein sequence ID" value="CAG8756536.1"/>
    <property type="molecule type" value="Genomic_DNA"/>
</dbReference>
<dbReference type="Proteomes" id="UP000789702">
    <property type="component" value="Unassembled WGS sequence"/>
</dbReference>
<feature type="non-terminal residue" evidence="1">
    <location>
        <position position="1"/>
    </location>
</feature>
<gene>
    <name evidence="1" type="ORF">DHETER_LOCUS14984</name>
</gene>
<keyword evidence="2" id="KW-1185">Reference proteome</keyword>
<evidence type="ECO:0000313" key="1">
    <source>
        <dbReference type="EMBL" id="CAG8756536.1"/>
    </source>
</evidence>
<evidence type="ECO:0000313" key="2">
    <source>
        <dbReference type="Proteomes" id="UP000789702"/>
    </source>
</evidence>
<reference evidence="1" key="1">
    <citation type="submission" date="2021-06" db="EMBL/GenBank/DDBJ databases">
        <authorList>
            <person name="Kallberg Y."/>
            <person name="Tangrot J."/>
            <person name="Rosling A."/>
        </authorList>
    </citation>
    <scope>NUCLEOTIDE SEQUENCE</scope>
    <source>
        <strain evidence="1">IL203A</strain>
    </source>
</reference>
<feature type="non-terminal residue" evidence="1">
    <location>
        <position position="92"/>
    </location>
</feature>
<comment type="caution">
    <text evidence="1">The sequence shown here is derived from an EMBL/GenBank/DDBJ whole genome shotgun (WGS) entry which is preliminary data.</text>
</comment>
<protein>
    <submittedName>
        <fullName evidence="1">2395_t:CDS:1</fullName>
    </submittedName>
</protein>
<name>A0ACA9QQZ1_9GLOM</name>
<accession>A0ACA9QQZ1</accession>